<feature type="region of interest" description="Disordered" evidence="1">
    <location>
        <begin position="1"/>
        <end position="70"/>
    </location>
</feature>
<evidence type="ECO:0000313" key="2">
    <source>
        <dbReference type="EMBL" id="EEC15625.1"/>
    </source>
</evidence>
<dbReference type="HOGENOM" id="CLU_1995133_0_0_1"/>
<reference evidence="3" key="2">
    <citation type="submission" date="2020-05" db="UniProtKB">
        <authorList>
            <consortium name="EnsemblMetazoa"/>
        </authorList>
    </citation>
    <scope>IDENTIFICATION</scope>
    <source>
        <strain evidence="3">wikel</strain>
    </source>
</reference>
<sequence>MCALNNGPAGATTSEPRCFRSRRARSRDAAAAAAPPPVHRRTRSAGFLVHSRNKANASVPSRKQSHWNDDSGSLMGYLIAEGAKSGRCRGLPPTGFPLGVLLVRAQRGRPVRGPLVNRLSDWGAG</sequence>
<dbReference type="EnsemblMetazoa" id="ISCW021055-RA">
    <property type="protein sequence ID" value="ISCW021055-PA"/>
    <property type="gene ID" value="ISCW021055"/>
</dbReference>
<gene>
    <name evidence="2" type="ORF">IscW_ISCW021055</name>
</gene>
<evidence type="ECO:0000313" key="3">
    <source>
        <dbReference type="EnsemblMetazoa" id="ISCW021055-PA"/>
    </source>
</evidence>
<dbReference type="Proteomes" id="UP000001555">
    <property type="component" value="Unassembled WGS sequence"/>
</dbReference>
<dbReference type="AlphaFoldDB" id="B7Q9X2"/>
<dbReference type="EMBL" id="ABJB010558549">
    <property type="status" value="NOT_ANNOTATED_CDS"/>
    <property type="molecule type" value="Genomic_DNA"/>
</dbReference>
<protein>
    <submittedName>
        <fullName evidence="2 3">Uncharacterized protein</fullName>
    </submittedName>
</protein>
<accession>B7Q9X2</accession>
<dbReference type="VEuPathDB" id="VectorBase:ISCW021055"/>
<dbReference type="EMBL" id="DS891538">
    <property type="protein sequence ID" value="EEC15625.1"/>
    <property type="molecule type" value="Genomic_DNA"/>
</dbReference>
<name>B7Q9X2_IXOSC</name>
<keyword evidence="4" id="KW-1185">Reference proteome</keyword>
<dbReference type="PaxDb" id="6945-B7Q9X2"/>
<evidence type="ECO:0000313" key="4">
    <source>
        <dbReference type="Proteomes" id="UP000001555"/>
    </source>
</evidence>
<proteinExistence type="predicted"/>
<dbReference type="InParanoid" id="B7Q9X2"/>
<dbReference type="VEuPathDB" id="VectorBase:ISCI021055"/>
<evidence type="ECO:0000256" key="1">
    <source>
        <dbReference type="SAM" id="MobiDB-lite"/>
    </source>
</evidence>
<organism>
    <name type="scientific">Ixodes scapularis</name>
    <name type="common">Black-legged tick</name>
    <name type="synonym">Deer tick</name>
    <dbReference type="NCBI Taxonomy" id="6945"/>
    <lineage>
        <taxon>Eukaryota</taxon>
        <taxon>Metazoa</taxon>
        <taxon>Ecdysozoa</taxon>
        <taxon>Arthropoda</taxon>
        <taxon>Chelicerata</taxon>
        <taxon>Arachnida</taxon>
        <taxon>Acari</taxon>
        <taxon>Parasitiformes</taxon>
        <taxon>Ixodida</taxon>
        <taxon>Ixodoidea</taxon>
        <taxon>Ixodidae</taxon>
        <taxon>Ixodinae</taxon>
        <taxon>Ixodes</taxon>
    </lineage>
</organism>
<reference evidence="2 4" key="1">
    <citation type="submission" date="2008-03" db="EMBL/GenBank/DDBJ databases">
        <title>Annotation of Ixodes scapularis.</title>
        <authorList>
            <consortium name="Ixodes scapularis Genome Project Consortium"/>
            <person name="Caler E."/>
            <person name="Hannick L.I."/>
            <person name="Bidwell S."/>
            <person name="Joardar V."/>
            <person name="Thiagarajan M."/>
            <person name="Amedeo P."/>
            <person name="Galinsky K.J."/>
            <person name="Schobel S."/>
            <person name="Inman J."/>
            <person name="Hostetler J."/>
            <person name="Miller J."/>
            <person name="Hammond M."/>
            <person name="Megy K."/>
            <person name="Lawson D."/>
            <person name="Kodira C."/>
            <person name="Sutton G."/>
            <person name="Meyer J."/>
            <person name="Hill C.A."/>
            <person name="Birren B."/>
            <person name="Nene V."/>
            <person name="Collins F."/>
            <person name="Alarcon-Chaidez F."/>
            <person name="Wikel S."/>
            <person name="Strausberg R."/>
        </authorList>
    </citation>
    <scope>NUCLEOTIDE SEQUENCE [LARGE SCALE GENOMIC DNA]</scope>
    <source>
        <strain evidence="4">Wikel</strain>
        <strain evidence="2">Wikel colony</strain>
    </source>
</reference>